<protein>
    <submittedName>
        <fullName evidence="1">Uncharacterized protein</fullName>
    </submittedName>
</protein>
<evidence type="ECO:0000313" key="2">
    <source>
        <dbReference type="Proteomes" id="UP000887116"/>
    </source>
</evidence>
<accession>A0A8X6FUQ7</accession>
<name>A0A8X6FUQ7_TRICU</name>
<proteinExistence type="predicted"/>
<gene>
    <name evidence="1" type="ORF">TNCT_611411</name>
</gene>
<dbReference type="EMBL" id="BMAO01003437">
    <property type="protein sequence ID" value="GFQ87764.1"/>
    <property type="molecule type" value="Genomic_DNA"/>
</dbReference>
<organism evidence="1 2">
    <name type="scientific">Trichonephila clavata</name>
    <name type="common">Joro spider</name>
    <name type="synonym">Nephila clavata</name>
    <dbReference type="NCBI Taxonomy" id="2740835"/>
    <lineage>
        <taxon>Eukaryota</taxon>
        <taxon>Metazoa</taxon>
        <taxon>Ecdysozoa</taxon>
        <taxon>Arthropoda</taxon>
        <taxon>Chelicerata</taxon>
        <taxon>Arachnida</taxon>
        <taxon>Araneae</taxon>
        <taxon>Araneomorphae</taxon>
        <taxon>Entelegynae</taxon>
        <taxon>Araneoidea</taxon>
        <taxon>Nephilidae</taxon>
        <taxon>Trichonephila</taxon>
    </lineage>
</organism>
<dbReference type="Proteomes" id="UP000887116">
    <property type="component" value="Unassembled WGS sequence"/>
</dbReference>
<dbReference type="AlphaFoldDB" id="A0A8X6FUQ7"/>
<reference evidence="1" key="1">
    <citation type="submission" date="2020-07" db="EMBL/GenBank/DDBJ databases">
        <title>Multicomponent nature underlies the extraordinary mechanical properties of spider dragline silk.</title>
        <authorList>
            <person name="Kono N."/>
            <person name="Nakamura H."/>
            <person name="Mori M."/>
            <person name="Yoshida Y."/>
            <person name="Ohtoshi R."/>
            <person name="Malay A.D."/>
            <person name="Moran D.A.P."/>
            <person name="Tomita M."/>
            <person name="Numata K."/>
            <person name="Arakawa K."/>
        </authorList>
    </citation>
    <scope>NUCLEOTIDE SEQUENCE</scope>
</reference>
<sequence length="148" mass="16533">MRHCHPSLLEDPLVPSLCHKLSFREMNPEFLVAALLLRLYGCLLDSIQGLEVDDSSIMTHTQSPNARIRAPLLLAARKRGSYQSKGSKHTTPGMDPQSGLWNCAISALVQRSSEDYSWVANLYLEIRLKANTSFRSRDGASRGDDFSK</sequence>
<comment type="caution">
    <text evidence="1">The sequence shown here is derived from an EMBL/GenBank/DDBJ whole genome shotgun (WGS) entry which is preliminary data.</text>
</comment>
<evidence type="ECO:0000313" key="1">
    <source>
        <dbReference type="EMBL" id="GFQ87764.1"/>
    </source>
</evidence>
<keyword evidence="2" id="KW-1185">Reference proteome</keyword>